<keyword evidence="6" id="KW-0472">Membrane</keyword>
<feature type="chain" id="PRO_5013042484" evidence="8">
    <location>
        <begin position="22"/>
        <end position="434"/>
    </location>
</feature>
<dbReference type="GO" id="GO:0009279">
    <property type="term" value="C:cell outer membrane"/>
    <property type="evidence" value="ECO:0007669"/>
    <property type="project" value="UniProtKB-SubCell"/>
</dbReference>
<dbReference type="AlphaFoldDB" id="A0A1M6V5T8"/>
<dbReference type="STRING" id="156994.SAMN04488028_108131"/>
<evidence type="ECO:0000256" key="3">
    <source>
        <dbReference type="ARBA" id="ARBA00022448"/>
    </source>
</evidence>
<evidence type="ECO:0000256" key="6">
    <source>
        <dbReference type="ARBA" id="ARBA00023136"/>
    </source>
</evidence>
<keyword evidence="3" id="KW-0813">Transport</keyword>
<dbReference type="Pfam" id="PF02321">
    <property type="entry name" value="OEP"/>
    <property type="match status" value="2"/>
</dbReference>
<dbReference type="InterPro" id="IPR003423">
    <property type="entry name" value="OMP_efflux"/>
</dbReference>
<feature type="signal peptide" evidence="8">
    <location>
        <begin position="1"/>
        <end position="21"/>
    </location>
</feature>
<evidence type="ECO:0000256" key="7">
    <source>
        <dbReference type="ARBA" id="ARBA00023237"/>
    </source>
</evidence>
<name>A0A1M6V5T8_REIAG</name>
<evidence type="ECO:0000313" key="10">
    <source>
        <dbReference type="Proteomes" id="UP000184474"/>
    </source>
</evidence>
<dbReference type="GO" id="GO:0015288">
    <property type="term" value="F:porin activity"/>
    <property type="evidence" value="ECO:0007669"/>
    <property type="project" value="TreeGrafter"/>
</dbReference>
<dbReference type="SUPFAM" id="SSF56954">
    <property type="entry name" value="Outer membrane efflux proteins (OEP)"/>
    <property type="match status" value="1"/>
</dbReference>
<comment type="subcellular location">
    <subcellularLocation>
        <location evidence="1">Cell outer membrane</location>
    </subcellularLocation>
</comment>
<dbReference type="GO" id="GO:1990281">
    <property type="term" value="C:efflux pump complex"/>
    <property type="evidence" value="ECO:0007669"/>
    <property type="project" value="TreeGrafter"/>
</dbReference>
<keyword evidence="5" id="KW-0812">Transmembrane</keyword>
<proteinExistence type="inferred from homology"/>
<keyword evidence="10" id="KW-1185">Reference proteome</keyword>
<comment type="similarity">
    <text evidence="2">Belongs to the outer membrane factor (OMF) (TC 1.B.17) family.</text>
</comment>
<dbReference type="GO" id="GO:0015562">
    <property type="term" value="F:efflux transmembrane transporter activity"/>
    <property type="evidence" value="ECO:0007669"/>
    <property type="project" value="InterPro"/>
</dbReference>
<gene>
    <name evidence="9" type="ORF">SAMN04488028_108131</name>
</gene>
<accession>A0A1M6V5T8</accession>
<sequence length="434" mass="49596">MKQKLSFLIILCLVTTLHVSAQQSYSLEECITFALEHRPDMEQTMIDEQIGHHEINASLSAWLPQITGSYSLVNNTQLQSTVFAGNVVQIGQKYNSNLSLRADQTLYSNEVLLASKAAKHSRRQLEQNIVSSKISTVVDVSKAFYDILLTREQLNILQGNIVRQQKQYNDSRAQYDNGMVDKTDYQRASITLANSRSAKKRTEESLKAKFAYLRQLMGLPMEEQFNLEYDTKQILESDILLDTTQNLAIESRIEYRQLQTDMELLKLNTSYYKMGLIPTISAYANYSPQYFHDDFTSLYNNNYTTSSIGLTASIPIFTGNKRNQQIKIAKLQEERLDVTLEDAKRVISTEYQTALAGYKSDYYDMETLRSNADLAADVYKTIKLQYDEGIKTYLEVIVAETELQTAQLNYLNAVFQLLSSKLDFQKSIGTIEIN</sequence>
<protein>
    <submittedName>
        <fullName evidence="9">Outer membrane protein TolC</fullName>
    </submittedName>
</protein>
<dbReference type="PANTHER" id="PTHR30026:SF20">
    <property type="entry name" value="OUTER MEMBRANE PROTEIN TOLC"/>
    <property type="match status" value="1"/>
</dbReference>
<dbReference type="InterPro" id="IPR051906">
    <property type="entry name" value="TolC-like"/>
</dbReference>
<evidence type="ECO:0000256" key="1">
    <source>
        <dbReference type="ARBA" id="ARBA00004442"/>
    </source>
</evidence>
<dbReference type="RefSeq" id="WP_073124706.1">
    <property type="nucleotide sequence ID" value="NZ_FRAA01000008.1"/>
</dbReference>
<evidence type="ECO:0000256" key="8">
    <source>
        <dbReference type="SAM" id="SignalP"/>
    </source>
</evidence>
<keyword evidence="8" id="KW-0732">Signal</keyword>
<evidence type="ECO:0000256" key="2">
    <source>
        <dbReference type="ARBA" id="ARBA00007613"/>
    </source>
</evidence>
<evidence type="ECO:0000313" key="9">
    <source>
        <dbReference type="EMBL" id="SHK76808.1"/>
    </source>
</evidence>
<keyword evidence="7" id="KW-0998">Cell outer membrane</keyword>
<dbReference type="PANTHER" id="PTHR30026">
    <property type="entry name" value="OUTER MEMBRANE PROTEIN TOLC"/>
    <property type="match status" value="1"/>
</dbReference>
<keyword evidence="4" id="KW-1134">Transmembrane beta strand</keyword>
<evidence type="ECO:0000256" key="5">
    <source>
        <dbReference type="ARBA" id="ARBA00022692"/>
    </source>
</evidence>
<evidence type="ECO:0000256" key="4">
    <source>
        <dbReference type="ARBA" id="ARBA00022452"/>
    </source>
</evidence>
<dbReference type="EMBL" id="FRAA01000008">
    <property type="protein sequence ID" value="SHK76808.1"/>
    <property type="molecule type" value="Genomic_DNA"/>
</dbReference>
<organism evidence="9 10">
    <name type="scientific">Reichenbachiella agariperforans</name>
    <dbReference type="NCBI Taxonomy" id="156994"/>
    <lineage>
        <taxon>Bacteria</taxon>
        <taxon>Pseudomonadati</taxon>
        <taxon>Bacteroidota</taxon>
        <taxon>Cytophagia</taxon>
        <taxon>Cytophagales</taxon>
        <taxon>Reichenbachiellaceae</taxon>
        <taxon>Reichenbachiella</taxon>
    </lineage>
</organism>
<reference evidence="10" key="1">
    <citation type="submission" date="2016-11" db="EMBL/GenBank/DDBJ databases">
        <authorList>
            <person name="Varghese N."/>
            <person name="Submissions S."/>
        </authorList>
    </citation>
    <scope>NUCLEOTIDE SEQUENCE [LARGE SCALE GENOMIC DNA]</scope>
    <source>
        <strain evidence="10">DSM 26134</strain>
    </source>
</reference>
<dbReference type="Proteomes" id="UP000184474">
    <property type="component" value="Unassembled WGS sequence"/>
</dbReference>
<dbReference type="Gene3D" id="1.20.1600.10">
    <property type="entry name" value="Outer membrane efflux proteins (OEP)"/>
    <property type="match status" value="1"/>
</dbReference>